<dbReference type="STRING" id="306541.SAMN05421668_11018"/>
<dbReference type="PROSITE" id="PS50110">
    <property type="entry name" value="RESPONSE_REGULATORY"/>
    <property type="match status" value="1"/>
</dbReference>
<dbReference type="SMART" id="SM00342">
    <property type="entry name" value="HTH_ARAC"/>
    <property type="match status" value="1"/>
</dbReference>
<keyword evidence="3" id="KW-0804">Transcription</keyword>
<dbReference type="InterPro" id="IPR018060">
    <property type="entry name" value="HTH_AraC"/>
</dbReference>
<dbReference type="Gene3D" id="1.10.10.60">
    <property type="entry name" value="Homeodomain-like"/>
    <property type="match status" value="2"/>
</dbReference>
<dbReference type="AlphaFoldDB" id="A0A1I6SQA4"/>
<feature type="domain" description="Response regulatory" evidence="6">
    <location>
        <begin position="4"/>
        <end position="123"/>
    </location>
</feature>
<evidence type="ECO:0000256" key="1">
    <source>
        <dbReference type="ARBA" id="ARBA00023015"/>
    </source>
</evidence>
<name>A0A1I6SQA4_9BACI</name>
<dbReference type="PANTHER" id="PTHR43280:SF28">
    <property type="entry name" value="HTH-TYPE TRANSCRIPTIONAL ACTIVATOR RHAS"/>
    <property type="match status" value="1"/>
</dbReference>
<dbReference type="SUPFAM" id="SSF52172">
    <property type="entry name" value="CheY-like"/>
    <property type="match status" value="1"/>
</dbReference>
<keyword evidence="1" id="KW-0805">Transcription regulation</keyword>
<feature type="domain" description="HTH araC/xylS-type" evidence="5">
    <location>
        <begin position="372"/>
        <end position="471"/>
    </location>
</feature>
<dbReference type="EMBL" id="FPAI01000010">
    <property type="protein sequence ID" value="SFS79102.1"/>
    <property type="molecule type" value="Genomic_DNA"/>
</dbReference>
<keyword evidence="2 7" id="KW-0238">DNA-binding</keyword>
<dbReference type="SUPFAM" id="SSF46689">
    <property type="entry name" value="Homeodomain-like"/>
    <property type="match status" value="2"/>
</dbReference>
<evidence type="ECO:0000256" key="3">
    <source>
        <dbReference type="ARBA" id="ARBA00023163"/>
    </source>
</evidence>
<dbReference type="Pfam" id="PF12833">
    <property type="entry name" value="HTH_18"/>
    <property type="match status" value="1"/>
</dbReference>
<dbReference type="Pfam" id="PF00072">
    <property type="entry name" value="Response_reg"/>
    <property type="match status" value="1"/>
</dbReference>
<evidence type="ECO:0000256" key="2">
    <source>
        <dbReference type="ARBA" id="ARBA00023125"/>
    </source>
</evidence>
<reference evidence="8 9" key="1">
    <citation type="submission" date="2016-10" db="EMBL/GenBank/DDBJ databases">
        <authorList>
            <person name="de Groot N.N."/>
        </authorList>
    </citation>
    <scope>NUCLEOTIDE SEQUENCE [LARGE SCALE GENOMIC DNA]</scope>
    <source>
        <strain evidence="8 9">DSM 17074</strain>
    </source>
</reference>
<accession>A0A1I6SQA4</accession>
<evidence type="ECO:0000259" key="6">
    <source>
        <dbReference type="PROSITE" id="PS50110"/>
    </source>
</evidence>
<dbReference type="InterPro" id="IPR018062">
    <property type="entry name" value="HTH_AraC-typ_CS"/>
</dbReference>
<sequence>MTHAILLVDDEAIERQVIEQMLKNHLSTKQAIRFLHANNGQEAIHICLEQPVDLIFMDINMPKVDGLEAVKKIKQTDKEVDIIMVSAYDTFSYAKQAIDYGVHAYLLKPAPEEEVISVYHKVMEKRKSTDHQKQQLQQMRDRSQLVEGLIGGESETFKTIAIALVSAEYNEEVLFEKAQNERLIVGPTFGAHIPVAVTGVEKTLDALKILKETLLTDPVIRFSLGRVVKGENLRQSYEEALLSYYDLIDREDISYSTYQLGFTPKLKALDTYQQDVIHQFEKGEVPSLKRAIDQYFYQLKQTTQHQLTKMRRYSDVLLGQLVNFGLIDSTLSIQQQLDLVTSKEVFHTLLTDFLVKNSQALKVKHEMASPVEQAVRYVDEHFTDPNLTLEQLAEIVGLSVYHLSKAFKQKNHLSFVDYVREKRLTHAKQLLRKNEMPLKAIAYESGFSDPNYFSRLFKKTEGMPPSKFVSTYM</sequence>
<dbReference type="InterPro" id="IPR011006">
    <property type="entry name" value="CheY-like_superfamily"/>
</dbReference>
<feature type="modified residue" description="4-aspartylphosphate" evidence="4">
    <location>
        <position position="58"/>
    </location>
</feature>
<evidence type="ECO:0000313" key="10">
    <source>
        <dbReference type="Proteomes" id="UP000321773"/>
    </source>
</evidence>
<reference evidence="7 10" key="2">
    <citation type="submission" date="2019-07" db="EMBL/GenBank/DDBJ databases">
        <title>Whole genome shotgun sequence of Halolactibacillus miurensis NBRC 100873.</title>
        <authorList>
            <person name="Hosoyama A."/>
            <person name="Uohara A."/>
            <person name="Ohji S."/>
            <person name="Ichikawa N."/>
        </authorList>
    </citation>
    <scope>NUCLEOTIDE SEQUENCE [LARGE SCALE GENOMIC DNA]</scope>
    <source>
        <strain evidence="7 10">NBRC 100873</strain>
    </source>
</reference>
<evidence type="ECO:0000313" key="9">
    <source>
        <dbReference type="Proteomes" id="UP000199139"/>
    </source>
</evidence>
<evidence type="ECO:0000313" key="8">
    <source>
        <dbReference type="EMBL" id="SFS79102.1"/>
    </source>
</evidence>
<dbReference type="GO" id="GO:0043565">
    <property type="term" value="F:sequence-specific DNA binding"/>
    <property type="evidence" value="ECO:0007669"/>
    <property type="project" value="InterPro"/>
</dbReference>
<dbReference type="EMBL" id="BJWJ01000009">
    <property type="protein sequence ID" value="GEM04164.1"/>
    <property type="molecule type" value="Genomic_DNA"/>
</dbReference>
<dbReference type="InterPro" id="IPR001789">
    <property type="entry name" value="Sig_transdc_resp-reg_receiver"/>
</dbReference>
<dbReference type="OrthoDB" id="9794370at2"/>
<gene>
    <name evidence="7" type="ORF">HMI01_11520</name>
    <name evidence="8" type="ORF">SAMN05421668_11018</name>
</gene>
<dbReference type="PROSITE" id="PS00041">
    <property type="entry name" value="HTH_ARAC_FAMILY_1"/>
    <property type="match status" value="1"/>
</dbReference>
<dbReference type="SMART" id="SM00448">
    <property type="entry name" value="REC"/>
    <property type="match status" value="1"/>
</dbReference>
<keyword evidence="10" id="KW-1185">Reference proteome</keyword>
<dbReference type="Proteomes" id="UP000199139">
    <property type="component" value="Unassembled WGS sequence"/>
</dbReference>
<dbReference type="GO" id="GO:0003700">
    <property type="term" value="F:DNA-binding transcription factor activity"/>
    <property type="evidence" value="ECO:0007669"/>
    <property type="project" value="InterPro"/>
</dbReference>
<dbReference type="GO" id="GO:0000160">
    <property type="term" value="P:phosphorelay signal transduction system"/>
    <property type="evidence" value="ECO:0007669"/>
    <property type="project" value="InterPro"/>
</dbReference>
<evidence type="ECO:0000313" key="7">
    <source>
        <dbReference type="EMBL" id="GEM04164.1"/>
    </source>
</evidence>
<dbReference type="RefSeq" id="WP_089854112.1">
    <property type="nucleotide sequence ID" value="NZ_BJWJ01000009.1"/>
</dbReference>
<keyword evidence="4" id="KW-0597">Phosphoprotein</keyword>
<organism evidence="8 9">
    <name type="scientific">Halolactibacillus miurensis</name>
    <dbReference type="NCBI Taxonomy" id="306541"/>
    <lineage>
        <taxon>Bacteria</taxon>
        <taxon>Bacillati</taxon>
        <taxon>Bacillota</taxon>
        <taxon>Bacilli</taxon>
        <taxon>Bacillales</taxon>
        <taxon>Bacillaceae</taxon>
        <taxon>Halolactibacillus</taxon>
    </lineage>
</organism>
<protein>
    <submittedName>
        <fullName evidence="7">DNA-binding response regulator</fullName>
    </submittedName>
    <submittedName>
        <fullName evidence="8">Two-component system, response regulator YesN</fullName>
    </submittedName>
</protein>
<dbReference type="PROSITE" id="PS01124">
    <property type="entry name" value="HTH_ARAC_FAMILY_2"/>
    <property type="match status" value="1"/>
</dbReference>
<dbReference type="PANTHER" id="PTHR43280">
    <property type="entry name" value="ARAC-FAMILY TRANSCRIPTIONAL REGULATOR"/>
    <property type="match status" value="1"/>
</dbReference>
<evidence type="ECO:0000256" key="4">
    <source>
        <dbReference type="PROSITE-ProRule" id="PRU00169"/>
    </source>
</evidence>
<dbReference type="Proteomes" id="UP000321773">
    <property type="component" value="Unassembled WGS sequence"/>
</dbReference>
<proteinExistence type="predicted"/>
<evidence type="ECO:0000259" key="5">
    <source>
        <dbReference type="PROSITE" id="PS01124"/>
    </source>
</evidence>
<dbReference type="InterPro" id="IPR009057">
    <property type="entry name" value="Homeodomain-like_sf"/>
</dbReference>
<dbReference type="Gene3D" id="3.40.50.2300">
    <property type="match status" value="1"/>
</dbReference>
<dbReference type="CDD" id="cd17536">
    <property type="entry name" value="REC_YesN-like"/>
    <property type="match status" value="1"/>
</dbReference>